<keyword evidence="2" id="KW-1185">Reference proteome</keyword>
<organism evidence="1 2">
    <name type="scientific">Brevundimonas terrae</name>
    <dbReference type="NCBI Taxonomy" id="363631"/>
    <lineage>
        <taxon>Bacteria</taxon>
        <taxon>Pseudomonadati</taxon>
        <taxon>Pseudomonadota</taxon>
        <taxon>Alphaproteobacteria</taxon>
        <taxon>Caulobacterales</taxon>
        <taxon>Caulobacteraceae</taxon>
        <taxon>Brevundimonas</taxon>
    </lineage>
</organism>
<name>A0ABP3I9K4_9CAUL</name>
<evidence type="ECO:0000313" key="1">
    <source>
        <dbReference type="EMBL" id="GAA0394961.1"/>
    </source>
</evidence>
<sequence length="55" mass="6056">MTPDDGLTKADRFEAEAVVLHARSKAALTPIAATILRFRALWAEEAARLLRRHAG</sequence>
<proteinExistence type="predicted"/>
<gene>
    <name evidence="1" type="ORF">GCM10009093_21950</name>
</gene>
<dbReference type="Proteomes" id="UP001500791">
    <property type="component" value="Unassembled WGS sequence"/>
</dbReference>
<protein>
    <submittedName>
        <fullName evidence="1">Uncharacterized protein</fullName>
    </submittedName>
</protein>
<evidence type="ECO:0000313" key="2">
    <source>
        <dbReference type="Proteomes" id="UP001500791"/>
    </source>
</evidence>
<reference evidence="2" key="1">
    <citation type="journal article" date="2019" name="Int. J. Syst. Evol. Microbiol.">
        <title>The Global Catalogue of Microorganisms (GCM) 10K type strain sequencing project: providing services to taxonomists for standard genome sequencing and annotation.</title>
        <authorList>
            <consortium name="The Broad Institute Genomics Platform"/>
            <consortium name="The Broad Institute Genome Sequencing Center for Infectious Disease"/>
            <person name="Wu L."/>
            <person name="Ma J."/>
        </authorList>
    </citation>
    <scope>NUCLEOTIDE SEQUENCE [LARGE SCALE GENOMIC DNA]</scope>
    <source>
        <strain evidence="2">JCM 13476</strain>
    </source>
</reference>
<dbReference type="EMBL" id="BAAAEJ010000007">
    <property type="protein sequence ID" value="GAA0394961.1"/>
    <property type="molecule type" value="Genomic_DNA"/>
</dbReference>
<accession>A0ABP3I9K4</accession>
<comment type="caution">
    <text evidence="1">The sequence shown here is derived from an EMBL/GenBank/DDBJ whole genome shotgun (WGS) entry which is preliminary data.</text>
</comment>